<evidence type="ECO:0000313" key="6">
    <source>
        <dbReference type="EMBL" id="WOL16147.1"/>
    </source>
</evidence>
<keyword evidence="7" id="KW-1185">Reference proteome</keyword>
<dbReference type="InterPro" id="IPR029058">
    <property type="entry name" value="AB_hydrolase_fold"/>
</dbReference>
<comment type="similarity">
    <text evidence="1 2">Belongs to the AB hydrolase superfamily. Lipase family.</text>
</comment>
<evidence type="ECO:0000256" key="3">
    <source>
        <dbReference type="PIRSR" id="PIRSR000862-1"/>
    </source>
</evidence>
<evidence type="ECO:0000256" key="4">
    <source>
        <dbReference type="SAM" id="SignalP"/>
    </source>
</evidence>
<reference evidence="6 7" key="1">
    <citation type="submission" date="2023-10" db="EMBL/GenBank/DDBJ databases">
        <title>Chromosome-scale genome assembly provides insights into flower coloration mechanisms of Canna indica.</title>
        <authorList>
            <person name="Li C."/>
        </authorList>
    </citation>
    <scope>NUCLEOTIDE SEQUENCE [LARGE SCALE GENOMIC DNA]</scope>
    <source>
        <tissue evidence="6">Flower</tissue>
    </source>
</reference>
<dbReference type="FunFam" id="3.40.50.1820:FF:000126">
    <property type="entry name" value="Lipase"/>
    <property type="match status" value="1"/>
</dbReference>
<dbReference type="Gene3D" id="3.40.50.1820">
    <property type="entry name" value="alpha/beta hydrolase"/>
    <property type="match status" value="1"/>
</dbReference>
<keyword evidence="2" id="KW-0442">Lipid degradation</keyword>
<keyword evidence="2" id="KW-0378">Hydrolase</keyword>
<dbReference type="PANTHER" id="PTHR11005">
    <property type="entry name" value="LYSOSOMAL ACID LIPASE-RELATED"/>
    <property type="match status" value="1"/>
</dbReference>
<feature type="chain" id="PRO_5042922638" description="Lipase" evidence="4">
    <location>
        <begin position="42"/>
        <end position="420"/>
    </location>
</feature>
<dbReference type="SUPFAM" id="SSF53474">
    <property type="entry name" value="alpha/beta-Hydrolases"/>
    <property type="match status" value="1"/>
</dbReference>
<evidence type="ECO:0000256" key="1">
    <source>
        <dbReference type="ARBA" id="ARBA00010701"/>
    </source>
</evidence>
<keyword evidence="4" id="KW-0732">Signal</keyword>
<sequence length="420" mass="46629">MALTSLHQAYIWMEYSFNNGCFSRTLLFLLFFFNLPQDIVGARSVGVSDVTSNVGGLCASVVIHWGYKCQEFKVQTKDGYILGIQRIPRGRNGRGKGKRPPVLLQHGILVDGLTWVLNSPEESLAFILADNGFDVWIANTRGTKFSQAHVSLSVSQPAYWAWSWDELVSYDLPATVDFVYQQTGQKLNYVGHSMGTLIALSSLSEGKLVDKMQSAALLSPIAYLSHMTTPLGVTAAKAFAGEIAIGLGVAEFNPLWRVVKVFLNSLCLQPGVNCFDMLTEFTGNNCCLNSSTVEFTLKFEPQPTSTKALTHLSQTVRDGVIRKYNYDSKEGNMRHYGQTTPPVYNMSNIPKEFPLFLSYGGQDALSNVKDVLQLLDDLKLHGGDKLTVQYVQDYGHADFVMATNAKEFVYDAVISFFNRQ</sequence>
<organism evidence="6 7">
    <name type="scientific">Canna indica</name>
    <name type="common">Indian-shot</name>
    <dbReference type="NCBI Taxonomy" id="4628"/>
    <lineage>
        <taxon>Eukaryota</taxon>
        <taxon>Viridiplantae</taxon>
        <taxon>Streptophyta</taxon>
        <taxon>Embryophyta</taxon>
        <taxon>Tracheophyta</taxon>
        <taxon>Spermatophyta</taxon>
        <taxon>Magnoliopsida</taxon>
        <taxon>Liliopsida</taxon>
        <taxon>Zingiberales</taxon>
        <taxon>Cannaceae</taxon>
        <taxon>Canna</taxon>
    </lineage>
</organism>
<keyword evidence="2" id="KW-0443">Lipid metabolism</keyword>
<dbReference type="EMBL" id="CP136897">
    <property type="protein sequence ID" value="WOL16147.1"/>
    <property type="molecule type" value="Genomic_DNA"/>
</dbReference>
<evidence type="ECO:0000313" key="7">
    <source>
        <dbReference type="Proteomes" id="UP001327560"/>
    </source>
</evidence>
<gene>
    <name evidence="6" type="ORF">Cni_G24929</name>
</gene>
<accession>A0AAQ3KZ35</accession>
<protein>
    <recommendedName>
        <fullName evidence="2">Lipase</fullName>
    </recommendedName>
</protein>
<dbReference type="InterPro" id="IPR006693">
    <property type="entry name" value="AB_hydrolase_lipase"/>
</dbReference>
<dbReference type="AlphaFoldDB" id="A0AAQ3KZ35"/>
<feature type="active site" description="Charge relay system" evidence="3">
    <location>
        <position position="363"/>
    </location>
</feature>
<dbReference type="Pfam" id="PF04083">
    <property type="entry name" value="Abhydro_lipase"/>
    <property type="match status" value="1"/>
</dbReference>
<feature type="signal peptide" evidence="4">
    <location>
        <begin position="1"/>
        <end position="41"/>
    </location>
</feature>
<dbReference type="GO" id="GO:0016042">
    <property type="term" value="P:lipid catabolic process"/>
    <property type="evidence" value="ECO:0007669"/>
    <property type="project" value="UniProtKB-KW"/>
</dbReference>
<dbReference type="PIRSF" id="PIRSF000862">
    <property type="entry name" value="Steryl_ester_lip"/>
    <property type="match status" value="1"/>
</dbReference>
<feature type="active site" description="Charge relay system" evidence="3">
    <location>
        <position position="396"/>
    </location>
</feature>
<evidence type="ECO:0000259" key="5">
    <source>
        <dbReference type="Pfam" id="PF04083"/>
    </source>
</evidence>
<dbReference type="Proteomes" id="UP001327560">
    <property type="component" value="Chromosome 8"/>
</dbReference>
<dbReference type="InterPro" id="IPR025483">
    <property type="entry name" value="Lipase_euk"/>
</dbReference>
<dbReference type="GO" id="GO:0016788">
    <property type="term" value="F:hydrolase activity, acting on ester bonds"/>
    <property type="evidence" value="ECO:0007669"/>
    <property type="project" value="InterPro"/>
</dbReference>
<feature type="domain" description="Partial AB-hydrolase lipase" evidence="5">
    <location>
        <begin position="61"/>
        <end position="118"/>
    </location>
</feature>
<feature type="active site" description="Nucleophile" evidence="3">
    <location>
        <position position="193"/>
    </location>
</feature>
<evidence type="ECO:0000256" key="2">
    <source>
        <dbReference type="PIRNR" id="PIRNR000862"/>
    </source>
</evidence>
<proteinExistence type="inferred from homology"/>
<name>A0AAQ3KZ35_9LILI</name>